<evidence type="ECO:0000313" key="2">
    <source>
        <dbReference type="Proteomes" id="UP001516023"/>
    </source>
</evidence>
<reference evidence="1 2" key="1">
    <citation type="journal article" date="2020" name="G3 (Bethesda)">
        <title>Improved Reference Genome for Cyclotella cryptica CCMP332, a Model for Cell Wall Morphogenesis, Salinity Adaptation, and Lipid Production in Diatoms (Bacillariophyta).</title>
        <authorList>
            <person name="Roberts W.R."/>
            <person name="Downey K.M."/>
            <person name="Ruck E.C."/>
            <person name="Traller J.C."/>
            <person name="Alverson A.J."/>
        </authorList>
    </citation>
    <scope>NUCLEOTIDE SEQUENCE [LARGE SCALE GENOMIC DNA]</scope>
    <source>
        <strain evidence="1 2">CCMP332</strain>
    </source>
</reference>
<evidence type="ECO:0008006" key="3">
    <source>
        <dbReference type="Google" id="ProtNLM"/>
    </source>
</evidence>
<dbReference type="AlphaFoldDB" id="A0ABD3QVG3"/>
<protein>
    <recommendedName>
        <fullName evidence="3">Endonuclease/exonuclease/phosphatase domain-containing protein</fullName>
    </recommendedName>
</protein>
<dbReference type="EMBL" id="JABMIG020000016">
    <property type="protein sequence ID" value="KAL3803006.1"/>
    <property type="molecule type" value="Genomic_DNA"/>
</dbReference>
<organism evidence="1 2">
    <name type="scientific">Cyclotella cryptica</name>
    <dbReference type="NCBI Taxonomy" id="29204"/>
    <lineage>
        <taxon>Eukaryota</taxon>
        <taxon>Sar</taxon>
        <taxon>Stramenopiles</taxon>
        <taxon>Ochrophyta</taxon>
        <taxon>Bacillariophyta</taxon>
        <taxon>Coscinodiscophyceae</taxon>
        <taxon>Thalassiosirophycidae</taxon>
        <taxon>Stephanodiscales</taxon>
        <taxon>Stephanodiscaceae</taxon>
        <taxon>Cyclotella</taxon>
    </lineage>
</organism>
<keyword evidence="2" id="KW-1185">Reference proteome</keyword>
<comment type="caution">
    <text evidence="1">The sequence shown here is derived from an EMBL/GenBank/DDBJ whole genome shotgun (WGS) entry which is preliminary data.</text>
</comment>
<dbReference type="Proteomes" id="UP001516023">
    <property type="component" value="Unassembled WGS sequence"/>
</dbReference>
<accession>A0ABD3QVG3</accession>
<gene>
    <name evidence="1" type="ORF">HJC23_011629</name>
</gene>
<name>A0ABD3QVG3_9STRA</name>
<proteinExistence type="predicted"/>
<sequence length="663" mass="75125">MAPMSVIVLDSTCLQRFARDYNIVPYLWRLRLLIHRHYISRTYTCYWWPAGGLWYGTIWYGTMWWLLLSFSYFWRLICRSCIMHGGRRTYYRGGGNPLPSSYRNKALLLISATALYTAWLYHSGGAGQFLGSSGRIVPDPDLSAAAMKGLEAMAAARRKLQIATWNIAAINNNPFEYWITYNEEPAYEKIMTEIEIFLESPGEKDVPVSAVFTEAMFDQLEKRMDGVGWDNVRSYWDEDFKNRKIVSGFMKDPLLGSKRLASMPDRITNTINVVNSDEPVCRPTVINMYSGDLSTLDIWWSAWEKFMFDTPLTIENKGETKTDPVYKMLQPIKKAKYPDITEAEEKVSLPLQTMCGAIFDAILVHMMNTVSQPDVWQSLKKTMVENLNKQKVPHTLDILENVYGTSDIITLQEVSASLINQARRRELGQKFWIVAPSDLDAVRDQNSVIFLSKSTFPAGPSAEITHLVEGSFEQGVDVPIAKGDILAITATDRDNIPFIIASFHGDTNGLATKPVLSAIITAMTSDPALITHKLIFGLDANTYEKAKPGKQQDVLEWGKHYVSFRLTSCWGDVPNPSNYTTFNSRTYLQPQLNKACKKSDKRSNGDVNPKDFILFGKGDFKVDRTWKDNTGEKKYIEDMAFPTLKFPSDHGVLATIIEPVVTH</sequence>
<evidence type="ECO:0000313" key="1">
    <source>
        <dbReference type="EMBL" id="KAL3803006.1"/>
    </source>
</evidence>